<feature type="binding site" evidence="8">
    <location>
        <position position="406"/>
    </location>
    <ligand>
        <name>Zn(2+)</name>
        <dbReference type="ChEBI" id="CHEBI:29105"/>
        <label>2</label>
    </ligand>
</feature>
<evidence type="ECO:0000256" key="6">
    <source>
        <dbReference type="ARBA" id="ARBA00022840"/>
    </source>
</evidence>
<comment type="function">
    <text evidence="8">Initiates the restart of stalled replication forks, which reloads the replicative helicase on sites other than the origin of replication. Recognizes and binds to abandoned replication forks and remodels them to uncover a helicase loading site. Promotes assembly of the primosome at these replication forks.</text>
</comment>
<evidence type="ECO:0000313" key="10">
    <source>
        <dbReference type="EMBL" id="GAA4902517.1"/>
    </source>
</evidence>
<dbReference type="EMBL" id="BAABLV010000035">
    <property type="protein sequence ID" value="GAA4902517.1"/>
    <property type="molecule type" value="Genomic_DNA"/>
</dbReference>
<dbReference type="InterPro" id="IPR041222">
    <property type="entry name" value="PriA_3primeBD"/>
</dbReference>
<keyword evidence="1 8" id="KW-0639">Primosome</keyword>
<keyword evidence="6 8" id="KW-0067">ATP-binding</keyword>
<dbReference type="Pfam" id="PF17764">
    <property type="entry name" value="PriA_3primeBD"/>
    <property type="match status" value="1"/>
</dbReference>
<dbReference type="HAMAP" id="MF_00983">
    <property type="entry name" value="PriA"/>
    <property type="match status" value="1"/>
</dbReference>
<comment type="cofactor">
    <cofactor evidence="8">
        <name>Zn(2+)</name>
        <dbReference type="ChEBI" id="CHEBI:29105"/>
    </cofactor>
    <text evidence="8">Binds 2 zinc ions per subunit.</text>
</comment>
<keyword evidence="11" id="KW-1185">Reference proteome</keyword>
<evidence type="ECO:0000256" key="7">
    <source>
        <dbReference type="ARBA" id="ARBA00023125"/>
    </source>
</evidence>
<dbReference type="Gene3D" id="3.40.50.300">
    <property type="entry name" value="P-loop containing nucleotide triphosphate hydrolases"/>
    <property type="match status" value="1"/>
</dbReference>
<reference evidence="11" key="1">
    <citation type="journal article" date="2019" name="Int. J. Syst. Evol. Microbiol.">
        <title>The Global Catalogue of Microorganisms (GCM) 10K type strain sequencing project: providing services to taxonomists for standard genome sequencing and annotation.</title>
        <authorList>
            <consortium name="The Broad Institute Genomics Platform"/>
            <consortium name="The Broad Institute Genome Sequencing Center for Infectious Disease"/>
            <person name="Wu L."/>
            <person name="Ma J."/>
        </authorList>
    </citation>
    <scope>NUCLEOTIDE SEQUENCE [LARGE SCALE GENOMIC DNA]</scope>
    <source>
        <strain evidence="11">JCM 19125</strain>
    </source>
</reference>
<proteinExistence type="inferred from homology"/>
<dbReference type="InterPro" id="IPR027417">
    <property type="entry name" value="P-loop_NTPase"/>
</dbReference>
<evidence type="ECO:0000256" key="2">
    <source>
        <dbReference type="ARBA" id="ARBA00022705"/>
    </source>
</evidence>
<comment type="subunit">
    <text evidence="8">Component of the replication restart primosome.</text>
</comment>
<organism evidence="10 11">
    <name type="scientific">Tessaracoccus lubricantis</name>
    <dbReference type="NCBI Taxonomy" id="545543"/>
    <lineage>
        <taxon>Bacteria</taxon>
        <taxon>Bacillati</taxon>
        <taxon>Actinomycetota</taxon>
        <taxon>Actinomycetes</taxon>
        <taxon>Propionibacteriales</taxon>
        <taxon>Propionibacteriaceae</taxon>
        <taxon>Tessaracoccus</taxon>
    </lineage>
</organism>
<feature type="binding site" evidence="8">
    <location>
        <position position="403"/>
    </location>
    <ligand>
        <name>Zn(2+)</name>
        <dbReference type="ChEBI" id="CHEBI:29105"/>
        <label>2</label>
    </ligand>
</feature>
<dbReference type="RefSeq" id="WP_345582701.1">
    <property type="nucleotide sequence ID" value="NZ_BAABLV010000035.1"/>
</dbReference>
<feature type="binding site" evidence="8">
    <location>
        <position position="415"/>
    </location>
    <ligand>
        <name>Zn(2+)</name>
        <dbReference type="ChEBI" id="CHEBI:29105"/>
        <label>1</label>
    </ligand>
</feature>
<dbReference type="InterPro" id="IPR042115">
    <property type="entry name" value="PriA_3primeBD_sf"/>
</dbReference>
<feature type="binding site" evidence="8">
    <location>
        <position position="386"/>
    </location>
    <ligand>
        <name>Zn(2+)</name>
        <dbReference type="ChEBI" id="CHEBI:29105"/>
        <label>2</label>
    </ligand>
</feature>
<keyword evidence="7 8" id="KW-0238">DNA-binding</keyword>
<evidence type="ECO:0000256" key="4">
    <source>
        <dbReference type="ARBA" id="ARBA00022741"/>
    </source>
</evidence>
<evidence type="ECO:0000313" key="11">
    <source>
        <dbReference type="Proteomes" id="UP001501521"/>
    </source>
</evidence>
<keyword evidence="3 8" id="KW-0479">Metal-binding</keyword>
<sequence length="644" mass="68703">MTGRVARVAVDVALAHLDRLFDYEIPEQLADAATVGARVKVPFAGTQRDGWLIEIAETSEVASLARLGKVVSSEPLATPETHALIRAVADHYAGVWSDVARLAIPPRHAATEKAPQREWPAPRELERASVLPAYPDGHALLEALATGRSPRLLWQASAVHGGPGDLLGGVIEAVDATLRSGRSAVVVLPTVRELTPAVARFRAAFGHGAVGALASEAGRSARYRAYLAASRGQARIMLGTRSAVFAPVRDLGLVVVVDDGHDAHEELRAPYPHARAVAILRSARQNAALMLAGHSRSVDAQALVERGWLAELGLSPAEARRVVAPVRAVGEVEREHDPTAARLRIPSMAFRFLRDHLPQGPVLVQVPMTGHSASLACQRCGNRATCSKCSGPMRARRRDEPECALCGFKPARWTCQHCHTSRLRTPLPGAARTAEELARAFPGVLAVNSSARNIRDEIPDEPAIVVATPGAEPAAPSGYAGVLVLDTEVTLSRVSLRAAEEAVRRWSNAAAMARRPVDGGSVLLVGSATHPAVQAMLRADLAGFASRELADRADAGLTPGVKMARIVGDADALREFLDNDDWAGVDILGPTEVGTERWAALLRTPVEGARDLTRRVKSAAAIRSARKERGQLSIHVDPESLEDR</sequence>
<dbReference type="PANTHER" id="PTHR30580:SF0">
    <property type="entry name" value="PRIMOSOMAL PROTEIN N"/>
    <property type="match status" value="1"/>
</dbReference>
<keyword evidence="5 8" id="KW-0862">Zinc</keyword>
<keyword evidence="2 8" id="KW-0235">DNA replication</keyword>
<dbReference type="Proteomes" id="UP001501521">
    <property type="component" value="Unassembled WGS sequence"/>
</dbReference>
<name>A0ABP9FGS4_9ACTN</name>
<feature type="domain" description="Primosomal protein N' 3' DNA-binding" evidence="9">
    <location>
        <begin position="7"/>
        <end position="105"/>
    </location>
</feature>
<gene>
    <name evidence="8" type="primary">priA</name>
    <name evidence="10" type="ORF">GCM10025789_21560</name>
</gene>
<evidence type="ECO:0000256" key="1">
    <source>
        <dbReference type="ARBA" id="ARBA00022515"/>
    </source>
</evidence>
<dbReference type="InterPro" id="IPR005259">
    <property type="entry name" value="PriA"/>
</dbReference>
<accession>A0ABP9FGS4</accession>
<dbReference type="Gene3D" id="3.40.1440.60">
    <property type="entry name" value="PriA, 3(prime) DNA-binding domain"/>
    <property type="match status" value="1"/>
</dbReference>
<evidence type="ECO:0000256" key="3">
    <source>
        <dbReference type="ARBA" id="ARBA00022723"/>
    </source>
</evidence>
<dbReference type="PANTHER" id="PTHR30580">
    <property type="entry name" value="PRIMOSOMAL PROTEIN N"/>
    <property type="match status" value="1"/>
</dbReference>
<evidence type="ECO:0000256" key="5">
    <source>
        <dbReference type="ARBA" id="ARBA00022833"/>
    </source>
</evidence>
<feature type="binding site" evidence="8">
    <location>
        <position position="389"/>
    </location>
    <ligand>
        <name>Zn(2+)</name>
        <dbReference type="ChEBI" id="CHEBI:29105"/>
        <label>2</label>
    </ligand>
</feature>
<comment type="caution">
    <text evidence="8">As this protein does not have any detectable helicase domains, it probably does not have helicase activity.</text>
</comment>
<comment type="caution">
    <text evidence="10">The sequence shown here is derived from an EMBL/GenBank/DDBJ whole genome shotgun (WGS) entry which is preliminary data.</text>
</comment>
<feature type="binding site" evidence="8">
    <location>
        <position position="380"/>
    </location>
    <ligand>
        <name>Zn(2+)</name>
        <dbReference type="ChEBI" id="CHEBI:29105"/>
        <label>1</label>
    </ligand>
</feature>
<evidence type="ECO:0000256" key="8">
    <source>
        <dbReference type="HAMAP-Rule" id="MF_00983"/>
    </source>
</evidence>
<dbReference type="SUPFAM" id="SSF52540">
    <property type="entry name" value="P-loop containing nucleoside triphosphate hydrolases"/>
    <property type="match status" value="1"/>
</dbReference>
<comment type="similarity">
    <text evidence="8">Belongs to the helicase family. PriA subfamily.</text>
</comment>
<keyword evidence="4 8" id="KW-0547">Nucleotide-binding</keyword>
<protein>
    <recommendedName>
        <fullName evidence="8">Probable replication restart protein PriA</fullName>
    </recommendedName>
    <alternativeName>
        <fullName evidence="8">Putative ATP-dependent DNA helicase PriA</fullName>
    </alternativeName>
</protein>
<evidence type="ECO:0000259" key="9">
    <source>
        <dbReference type="Pfam" id="PF17764"/>
    </source>
</evidence>
<feature type="binding site" evidence="8">
    <location>
        <position position="418"/>
    </location>
    <ligand>
        <name>Zn(2+)</name>
        <dbReference type="ChEBI" id="CHEBI:29105"/>
        <label>1</label>
    </ligand>
</feature>
<feature type="binding site" evidence="8">
    <location>
        <position position="377"/>
    </location>
    <ligand>
        <name>Zn(2+)</name>
        <dbReference type="ChEBI" id="CHEBI:29105"/>
        <label>1</label>
    </ligand>
</feature>